<sequence>MYAGPPHLPILPPRQHAPSPKLERWSWRPHAGPPPPPHSPGGLRLARGPAPMSPHIPARDLCPYRVEREREIYYFMNLLAFVAIMNLYKLQLTNSWI</sequence>
<organism evidence="2">
    <name type="scientific">Arundo donax</name>
    <name type="common">Giant reed</name>
    <name type="synonym">Donax arundinaceus</name>
    <dbReference type="NCBI Taxonomy" id="35708"/>
    <lineage>
        <taxon>Eukaryota</taxon>
        <taxon>Viridiplantae</taxon>
        <taxon>Streptophyta</taxon>
        <taxon>Embryophyta</taxon>
        <taxon>Tracheophyta</taxon>
        <taxon>Spermatophyta</taxon>
        <taxon>Magnoliopsida</taxon>
        <taxon>Liliopsida</taxon>
        <taxon>Poales</taxon>
        <taxon>Poaceae</taxon>
        <taxon>PACMAD clade</taxon>
        <taxon>Arundinoideae</taxon>
        <taxon>Arundineae</taxon>
        <taxon>Arundo</taxon>
    </lineage>
</organism>
<dbReference type="EMBL" id="GBRH01168891">
    <property type="protein sequence ID" value="JAE29005.1"/>
    <property type="molecule type" value="Transcribed_RNA"/>
</dbReference>
<protein>
    <submittedName>
        <fullName evidence="2">Uncharacterized protein</fullName>
    </submittedName>
</protein>
<dbReference type="AlphaFoldDB" id="A0A0A9GVG3"/>
<accession>A0A0A9GVG3</accession>
<evidence type="ECO:0000256" key="1">
    <source>
        <dbReference type="SAM" id="MobiDB-lite"/>
    </source>
</evidence>
<proteinExistence type="predicted"/>
<name>A0A0A9GVG3_ARUDO</name>
<reference evidence="2" key="1">
    <citation type="submission" date="2014-09" db="EMBL/GenBank/DDBJ databases">
        <authorList>
            <person name="Magalhaes I.L.F."/>
            <person name="Oliveira U."/>
            <person name="Santos F.R."/>
            <person name="Vidigal T.H.D.A."/>
            <person name="Brescovit A.D."/>
            <person name="Santos A.J."/>
        </authorList>
    </citation>
    <scope>NUCLEOTIDE SEQUENCE</scope>
    <source>
        <tissue evidence="2">Shoot tissue taken approximately 20 cm above the soil surface</tissue>
    </source>
</reference>
<feature type="compositionally biased region" description="Pro residues" evidence="1">
    <location>
        <begin position="1"/>
        <end position="12"/>
    </location>
</feature>
<reference evidence="2" key="2">
    <citation type="journal article" date="2015" name="Data Brief">
        <title>Shoot transcriptome of the giant reed, Arundo donax.</title>
        <authorList>
            <person name="Barrero R.A."/>
            <person name="Guerrero F.D."/>
            <person name="Moolhuijzen P."/>
            <person name="Goolsby J.A."/>
            <person name="Tidwell J."/>
            <person name="Bellgard S.E."/>
            <person name="Bellgard M.I."/>
        </authorList>
    </citation>
    <scope>NUCLEOTIDE SEQUENCE</scope>
    <source>
        <tissue evidence="2">Shoot tissue taken approximately 20 cm above the soil surface</tissue>
    </source>
</reference>
<evidence type="ECO:0000313" key="2">
    <source>
        <dbReference type="EMBL" id="JAE29005.1"/>
    </source>
</evidence>
<feature type="region of interest" description="Disordered" evidence="1">
    <location>
        <begin position="1"/>
        <end position="50"/>
    </location>
</feature>